<sequence length="193" mass="22674">MDSAEEFVSRVKAGDREAFRPIVEMYQQQIYVYCRRMLGCKQDAQDAVQDILFKAYTKLDLYESRATFSSWLYKIAYHHCLNMLRKRRIRDQVYRLFKPATFTESAEQKLDHQWFSPPLEHALSRLSADERSILILRVFEEKTFAEIADILGKSTDAVKKKNTRLKQKVIRLINEKEGEKGCKTGESLVKIKL</sequence>
<dbReference type="GO" id="GO:0016987">
    <property type="term" value="F:sigma factor activity"/>
    <property type="evidence" value="ECO:0007669"/>
    <property type="project" value="UniProtKB-KW"/>
</dbReference>
<dbReference type="Gene3D" id="1.10.10.10">
    <property type="entry name" value="Winged helix-like DNA-binding domain superfamily/Winged helix DNA-binding domain"/>
    <property type="match status" value="1"/>
</dbReference>
<protein>
    <submittedName>
        <fullName evidence="8">RNA polymerase sigma factor</fullName>
    </submittedName>
</protein>
<evidence type="ECO:0000313" key="9">
    <source>
        <dbReference type="Proteomes" id="UP000679779"/>
    </source>
</evidence>
<proteinExistence type="inferred from homology"/>
<dbReference type="RefSeq" id="WP_160042852.1">
    <property type="nucleotide sequence ID" value="NZ_BORQ01000005.1"/>
</dbReference>
<keyword evidence="5" id="KW-0804">Transcription</keyword>
<dbReference type="InterPro" id="IPR039425">
    <property type="entry name" value="RNA_pol_sigma-70-like"/>
</dbReference>
<comment type="similarity">
    <text evidence="1">Belongs to the sigma-70 factor family. ECF subfamily.</text>
</comment>
<evidence type="ECO:0000256" key="1">
    <source>
        <dbReference type="ARBA" id="ARBA00010641"/>
    </source>
</evidence>
<evidence type="ECO:0000259" key="7">
    <source>
        <dbReference type="Pfam" id="PF08281"/>
    </source>
</evidence>
<dbReference type="PANTHER" id="PTHR43133:SF8">
    <property type="entry name" value="RNA POLYMERASE SIGMA FACTOR HI_1459-RELATED"/>
    <property type="match status" value="1"/>
</dbReference>
<dbReference type="EMBL" id="BORQ01000005">
    <property type="protein sequence ID" value="GIO33022.1"/>
    <property type="molecule type" value="Genomic_DNA"/>
</dbReference>
<dbReference type="CDD" id="cd06171">
    <property type="entry name" value="Sigma70_r4"/>
    <property type="match status" value="1"/>
</dbReference>
<accession>A0A919XLS7</accession>
<dbReference type="NCBIfam" id="TIGR02937">
    <property type="entry name" value="sigma70-ECF"/>
    <property type="match status" value="1"/>
</dbReference>
<comment type="caution">
    <text evidence="8">The sequence shown here is derived from an EMBL/GenBank/DDBJ whole genome shotgun (WGS) entry which is preliminary data.</text>
</comment>
<dbReference type="AlphaFoldDB" id="A0A919XLS7"/>
<evidence type="ECO:0000313" key="8">
    <source>
        <dbReference type="EMBL" id="GIO33022.1"/>
    </source>
</evidence>
<dbReference type="InterPro" id="IPR007627">
    <property type="entry name" value="RNA_pol_sigma70_r2"/>
</dbReference>
<gene>
    <name evidence="8" type="ORF">J2TS6_41630</name>
</gene>
<dbReference type="SUPFAM" id="SSF88946">
    <property type="entry name" value="Sigma2 domain of RNA polymerase sigma factors"/>
    <property type="match status" value="1"/>
</dbReference>
<dbReference type="Proteomes" id="UP000679779">
    <property type="component" value="Unassembled WGS sequence"/>
</dbReference>
<dbReference type="GO" id="GO:0006352">
    <property type="term" value="P:DNA-templated transcription initiation"/>
    <property type="evidence" value="ECO:0007669"/>
    <property type="project" value="InterPro"/>
</dbReference>
<dbReference type="InterPro" id="IPR013324">
    <property type="entry name" value="RNA_pol_sigma_r3/r4-like"/>
</dbReference>
<dbReference type="GO" id="GO:0003677">
    <property type="term" value="F:DNA binding"/>
    <property type="evidence" value="ECO:0007669"/>
    <property type="project" value="UniProtKB-KW"/>
</dbReference>
<evidence type="ECO:0000256" key="5">
    <source>
        <dbReference type="ARBA" id="ARBA00023163"/>
    </source>
</evidence>
<dbReference type="SUPFAM" id="SSF88659">
    <property type="entry name" value="Sigma3 and sigma4 domains of RNA polymerase sigma factors"/>
    <property type="match status" value="1"/>
</dbReference>
<evidence type="ECO:0000256" key="2">
    <source>
        <dbReference type="ARBA" id="ARBA00023015"/>
    </source>
</evidence>
<evidence type="ECO:0000256" key="3">
    <source>
        <dbReference type="ARBA" id="ARBA00023082"/>
    </source>
</evidence>
<feature type="domain" description="RNA polymerase sigma-70 region 2" evidence="6">
    <location>
        <begin position="22"/>
        <end position="88"/>
    </location>
</feature>
<feature type="domain" description="RNA polymerase sigma factor 70 region 4 type 2" evidence="7">
    <location>
        <begin position="119"/>
        <end position="168"/>
    </location>
</feature>
<dbReference type="InterPro" id="IPR013249">
    <property type="entry name" value="RNA_pol_sigma70_r4_t2"/>
</dbReference>
<dbReference type="Pfam" id="PF08281">
    <property type="entry name" value="Sigma70_r4_2"/>
    <property type="match status" value="1"/>
</dbReference>
<dbReference type="InterPro" id="IPR014284">
    <property type="entry name" value="RNA_pol_sigma-70_dom"/>
</dbReference>
<dbReference type="InterPro" id="IPR013325">
    <property type="entry name" value="RNA_pol_sigma_r2"/>
</dbReference>
<keyword evidence="4" id="KW-0238">DNA-binding</keyword>
<dbReference type="Pfam" id="PF04542">
    <property type="entry name" value="Sigma70_r2"/>
    <property type="match status" value="1"/>
</dbReference>
<keyword evidence="2" id="KW-0805">Transcription regulation</keyword>
<dbReference type="Gene3D" id="1.10.1740.10">
    <property type="match status" value="1"/>
</dbReference>
<dbReference type="PANTHER" id="PTHR43133">
    <property type="entry name" value="RNA POLYMERASE ECF-TYPE SIGMA FACTO"/>
    <property type="match status" value="1"/>
</dbReference>
<keyword evidence="3" id="KW-0731">Sigma factor</keyword>
<keyword evidence="9" id="KW-1185">Reference proteome</keyword>
<organism evidence="8 9">
    <name type="scientific">Paenibacillus albilobatus</name>
    <dbReference type="NCBI Taxonomy" id="2716884"/>
    <lineage>
        <taxon>Bacteria</taxon>
        <taxon>Bacillati</taxon>
        <taxon>Bacillota</taxon>
        <taxon>Bacilli</taxon>
        <taxon>Bacillales</taxon>
        <taxon>Paenibacillaceae</taxon>
        <taxon>Paenibacillus</taxon>
    </lineage>
</organism>
<reference evidence="8" key="1">
    <citation type="submission" date="2021-03" db="EMBL/GenBank/DDBJ databases">
        <title>Antimicrobial resistance genes in bacteria isolated from Japanese honey, and their potential for conferring macrolide and lincosamide resistance in the American foulbrood pathogen Paenibacillus larvae.</title>
        <authorList>
            <person name="Okamoto M."/>
            <person name="Kumagai M."/>
            <person name="Kanamori H."/>
            <person name="Takamatsu D."/>
        </authorList>
    </citation>
    <scope>NUCLEOTIDE SEQUENCE</scope>
    <source>
        <strain evidence="8">J2TS6</strain>
    </source>
</reference>
<evidence type="ECO:0000256" key="4">
    <source>
        <dbReference type="ARBA" id="ARBA00023125"/>
    </source>
</evidence>
<name>A0A919XLS7_9BACL</name>
<evidence type="ECO:0000259" key="6">
    <source>
        <dbReference type="Pfam" id="PF04542"/>
    </source>
</evidence>
<dbReference type="InterPro" id="IPR036388">
    <property type="entry name" value="WH-like_DNA-bd_sf"/>
</dbReference>